<evidence type="ECO:0000256" key="8">
    <source>
        <dbReference type="SAM" id="MobiDB-lite"/>
    </source>
</evidence>
<evidence type="ECO:0000256" key="4">
    <source>
        <dbReference type="ARBA" id="ARBA00022723"/>
    </source>
</evidence>
<dbReference type="InterPro" id="IPR024079">
    <property type="entry name" value="MetalloPept_cat_dom_sf"/>
</dbReference>
<evidence type="ECO:0000256" key="1">
    <source>
        <dbReference type="ARBA" id="ARBA00001947"/>
    </source>
</evidence>
<evidence type="ECO:0000256" key="9">
    <source>
        <dbReference type="SAM" id="SignalP"/>
    </source>
</evidence>
<evidence type="ECO:0000313" key="11">
    <source>
        <dbReference type="EMBL" id="TFL03589.1"/>
    </source>
</evidence>
<proteinExistence type="inferred from homology"/>
<dbReference type="Pfam" id="PF14521">
    <property type="entry name" value="Aspzincin_M35"/>
    <property type="match status" value="1"/>
</dbReference>
<keyword evidence="4" id="KW-0479">Metal-binding</keyword>
<dbReference type="EMBL" id="ML178820">
    <property type="protein sequence ID" value="TFL03589.1"/>
    <property type="molecule type" value="Genomic_DNA"/>
</dbReference>
<dbReference type="SMART" id="SM01351">
    <property type="entry name" value="Aspzincin_M35"/>
    <property type="match status" value="1"/>
</dbReference>
<dbReference type="SUPFAM" id="SSF55486">
    <property type="entry name" value="Metalloproteases ('zincins'), catalytic domain"/>
    <property type="match status" value="1"/>
</dbReference>
<keyword evidence="5" id="KW-0378">Hydrolase</keyword>
<dbReference type="PANTHER" id="PTHR37016">
    <property type="match status" value="1"/>
</dbReference>
<evidence type="ECO:0000256" key="3">
    <source>
        <dbReference type="ARBA" id="ARBA00022670"/>
    </source>
</evidence>
<dbReference type="Proteomes" id="UP000305067">
    <property type="component" value="Unassembled WGS sequence"/>
</dbReference>
<evidence type="ECO:0000256" key="5">
    <source>
        <dbReference type="ARBA" id="ARBA00022801"/>
    </source>
</evidence>
<dbReference type="GO" id="GO:0006508">
    <property type="term" value="P:proteolysis"/>
    <property type="evidence" value="ECO:0007669"/>
    <property type="project" value="UniProtKB-KW"/>
</dbReference>
<organism evidence="11 12">
    <name type="scientific">Pterulicium gracile</name>
    <dbReference type="NCBI Taxonomy" id="1884261"/>
    <lineage>
        <taxon>Eukaryota</taxon>
        <taxon>Fungi</taxon>
        <taxon>Dikarya</taxon>
        <taxon>Basidiomycota</taxon>
        <taxon>Agaricomycotina</taxon>
        <taxon>Agaricomycetes</taxon>
        <taxon>Agaricomycetidae</taxon>
        <taxon>Agaricales</taxon>
        <taxon>Pleurotineae</taxon>
        <taxon>Pterulaceae</taxon>
        <taxon>Pterulicium</taxon>
    </lineage>
</organism>
<dbReference type="InterPro" id="IPR050414">
    <property type="entry name" value="Fungal_M35_metalloproteases"/>
</dbReference>
<evidence type="ECO:0000259" key="10">
    <source>
        <dbReference type="SMART" id="SM01351"/>
    </source>
</evidence>
<dbReference type="Gene3D" id="2.60.40.2970">
    <property type="match status" value="1"/>
</dbReference>
<evidence type="ECO:0000256" key="6">
    <source>
        <dbReference type="ARBA" id="ARBA00022833"/>
    </source>
</evidence>
<evidence type="ECO:0000313" key="12">
    <source>
        <dbReference type="Proteomes" id="UP000305067"/>
    </source>
</evidence>
<evidence type="ECO:0000256" key="2">
    <source>
        <dbReference type="ARBA" id="ARBA00010279"/>
    </source>
</evidence>
<comment type="similarity">
    <text evidence="2">Belongs to the peptidase M35 family.</text>
</comment>
<dbReference type="Gene3D" id="3.40.390.10">
    <property type="entry name" value="Collagenase (Catalytic Domain)"/>
    <property type="match status" value="1"/>
</dbReference>
<dbReference type="InterPro" id="IPR029463">
    <property type="entry name" value="Lys_MEP"/>
</dbReference>
<feature type="region of interest" description="Disordered" evidence="8">
    <location>
        <begin position="226"/>
        <end position="274"/>
    </location>
</feature>
<comment type="cofactor">
    <cofactor evidence="1">
        <name>Zn(2+)</name>
        <dbReference type="ChEBI" id="CHEBI:29105"/>
    </cofactor>
</comment>
<keyword evidence="9" id="KW-0732">Signal</keyword>
<keyword evidence="3" id="KW-0645">Protease</keyword>
<name>A0A5C3QTI8_9AGAR</name>
<accession>A0A5C3QTI8</accession>
<keyword evidence="6" id="KW-0862">Zinc</keyword>
<dbReference type="AlphaFoldDB" id="A0A5C3QTI8"/>
<dbReference type="GO" id="GO:0004222">
    <property type="term" value="F:metalloendopeptidase activity"/>
    <property type="evidence" value="ECO:0007669"/>
    <property type="project" value="InterPro"/>
</dbReference>
<feature type="chain" id="PRO_5023002313" description="Lysine-specific metallo-endopeptidase domain-containing protein" evidence="9">
    <location>
        <begin position="23"/>
        <end position="445"/>
    </location>
</feature>
<feature type="signal peptide" evidence="9">
    <location>
        <begin position="1"/>
        <end position="22"/>
    </location>
</feature>
<gene>
    <name evidence="11" type="ORF">BDV98DRAFT_564469</name>
</gene>
<feature type="domain" description="Lysine-specific metallo-endopeptidase" evidence="10">
    <location>
        <begin position="297"/>
        <end position="443"/>
    </location>
</feature>
<dbReference type="OrthoDB" id="412874at2759"/>
<protein>
    <recommendedName>
        <fullName evidence="10">Lysine-specific metallo-endopeptidase domain-containing protein</fullName>
    </recommendedName>
</protein>
<dbReference type="PANTHER" id="PTHR37016:SF3">
    <property type="entry name" value="NEUTRAL PROTEASE 2-RELATED"/>
    <property type="match status" value="1"/>
</dbReference>
<dbReference type="GO" id="GO:0046872">
    <property type="term" value="F:metal ion binding"/>
    <property type="evidence" value="ECO:0007669"/>
    <property type="project" value="UniProtKB-KW"/>
</dbReference>
<keyword evidence="7" id="KW-0482">Metalloprotease</keyword>
<sequence length="445" mass="48080">MNRLSCWSTCLAFLILASRSSSALLSSKECTDDCPLLVHAYASSPIYTDIDSFTITTSITNLSPHTIKLLDDPRTVISSWATQSFKITKGTHRTYHSSSLSSPGISPLFRGVAVRFLPSSVLHSVNCPTVILAPRETVEVVHEVGKYYDFSQSGPGEYTFAPSDRFFKVVAPGFTAEPLRAKVIPALVFLPAGELRSYKPLSAWSLGGPRLSLPFLRDASTPFTKLDASESDAAPPPNQLDSRAAPSRPIPPSYATSSPNVNANANAGSSTTCSPSQLMQIKSAMRAGADLARKSADHLKVHRKGSDLQTTWYGSFSSDAHKNTLTAFNTLRDLFSVALSSSNFGGGKGPGPEFDCTTCTSPHTYAYVYPSQFPKIFICGLFWDSPATGPGSRADTLIHEGTHFDEVLGTRDTVYGEERCIDLARTDPGEAVWNADNHAFFSVNV</sequence>
<feature type="compositionally biased region" description="Polar residues" evidence="8">
    <location>
        <begin position="254"/>
        <end position="274"/>
    </location>
</feature>
<evidence type="ECO:0000256" key="7">
    <source>
        <dbReference type="ARBA" id="ARBA00023049"/>
    </source>
</evidence>
<keyword evidence="12" id="KW-1185">Reference proteome</keyword>
<reference evidence="11 12" key="1">
    <citation type="journal article" date="2019" name="Nat. Ecol. Evol.">
        <title>Megaphylogeny resolves global patterns of mushroom evolution.</title>
        <authorList>
            <person name="Varga T."/>
            <person name="Krizsan K."/>
            <person name="Foldi C."/>
            <person name="Dima B."/>
            <person name="Sanchez-Garcia M."/>
            <person name="Sanchez-Ramirez S."/>
            <person name="Szollosi G.J."/>
            <person name="Szarkandi J.G."/>
            <person name="Papp V."/>
            <person name="Albert L."/>
            <person name="Andreopoulos W."/>
            <person name="Angelini C."/>
            <person name="Antonin V."/>
            <person name="Barry K.W."/>
            <person name="Bougher N.L."/>
            <person name="Buchanan P."/>
            <person name="Buyck B."/>
            <person name="Bense V."/>
            <person name="Catcheside P."/>
            <person name="Chovatia M."/>
            <person name="Cooper J."/>
            <person name="Damon W."/>
            <person name="Desjardin D."/>
            <person name="Finy P."/>
            <person name="Geml J."/>
            <person name="Haridas S."/>
            <person name="Hughes K."/>
            <person name="Justo A."/>
            <person name="Karasinski D."/>
            <person name="Kautmanova I."/>
            <person name="Kiss B."/>
            <person name="Kocsube S."/>
            <person name="Kotiranta H."/>
            <person name="LaButti K.M."/>
            <person name="Lechner B.E."/>
            <person name="Liimatainen K."/>
            <person name="Lipzen A."/>
            <person name="Lukacs Z."/>
            <person name="Mihaltcheva S."/>
            <person name="Morgado L.N."/>
            <person name="Niskanen T."/>
            <person name="Noordeloos M.E."/>
            <person name="Ohm R.A."/>
            <person name="Ortiz-Santana B."/>
            <person name="Ovrebo C."/>
            <person name="Racz N."/>
            <person name="Riley R."/>
            <person name="Savchenko A."/>
            <person name="Shiryaev A."/>
            <person name="Soop K."/>
            <person name="Spirin V."/>
            <person name="Szebenyi C."/>
            <person name="Tomsovsky M."/>
            <person name="Tulloss R.E."/>
            <person name="Uehling J."/>
            <person name="Grigoriev I.V."/>
            <person name="Vagvolgyi C."/>
            <person name="Papp T."/>
            <person name="Martin F.M."/>
            <person name="Miettinen O."/>
            <person name="Hibbett D.S."/>
            <person name="Nagy L.G."/>
        </authorList>
    </citation>
    <scope>NUCLEOTIDE SEQUENCE [LARGE SCALE GENOMIC DNA]</scope>
    <source>
        <strain evidence="11 12">CBS 309.79</strain>
    </source>
</reference>
<dbReference type="STRING" id="1884261.A0A5C3QTI8"/>